<protein>
    <submittedName>
        <fullName evidence="2">Uncharacterized protein</fullName>
    </submittedName>
</protein>
<name>A0A845BBH4_9PROT</name>
<feature type="transmembrane region" description="Helical" evidence="1">
    <location>
        <begin position="6"/>
        <end position="23"/>
    </location>
</feature>
<feature type="transmembrane region" description="Helical" evidence="1">
    <location>
        <begin position="55"/>
        <end position="73"/>
    </location>
</feature>
<keyword evidence="1" id="KW-0472">Membrane</keyword>
<organism evidence="2 3">
    <name type="scientific">Teichococcus coralli</name>
    <dbReference type="NCBI Taxonomy" id="2545983"/>
    <lineage>
        <taxon>Bacteria</taxon>
        <taxon>Pseudomonadati</taxon>
        <taxon>Pseudomonadota</taxon>
        <taxon>Alphaproteobacteria</taxon>
        <taxon>Acetobacterales</taxon>
        <taxon>Roseomonadaceae</taxon>
        <taxon>Roseomonas</taxon>
    </lineage>
</organism>
<dbReference type="EMBL" id="SNVJ01000012">
    <property type="protein sequence ID" value="MXP64511.1"/>
    <property type="molecule type" value="Genomic_DNA"/>
</dbReference>
<comment type="caution">
    <text evidence="2">The sequence shown here is derived from an EMBL/GenBank/DDBJ whole genome shotgun (WGS) entry which is preliminary data.</text>
</comment>
<proteinExistence type="predicted"/>
<accession>A0A845BBH4</accession>
<gene>
    <name evidence="2" type="ORF">E0493_14260</name>
</gene>
<evidence type="ECO:0000313" key="2">
    <source>
        <dbReference type="EMBL" id="MXP64511.1"/>
    </source>
</evidence>
<evidence type="ECO:0000256" key="1">
    <source>
        <dbReference type="SAM" id="Phobius"/>
    </source>
</evidence>
<keyword evidence="3" id="KW-1185">Reference proteome</keyword>
<dbReference type="Proteomes" id="UP000460715">
    <property type="component" value="Unassembled WGS sequence"/>
</dbReference>
<dbReference type="AlphaFoldDB" id="A0A845BBH4"/>
<keyword evidence="1" id="KW-1133">Transmembrane helix</keyword>
<sequence>MLYIAPFILLQCLGALVAWALIARRGISGAILAEAGAVWLAPLLVAGAFGLTADTVVRIASCGIVFNLVNWLWQGLPQRSE</sequence>
<keyword evidence="1" id="KW-0812">Transmembrane</keyword>
<reference evidence="2 3" key="1">
    <citation type="submission" date="2019-03" db="EMBL/GenBank/DDBJ databases">
        <title>Roseomonas sp. a novel Roseomonas species isolated from Sea whip Gorgonian.</title>
        <authorList>
            <person name="Li F."/>
            <person name="Pan X."/>
            <person name="Huang S."/>
            <person name="Li Z."/>
            <person name="Meng B."/>
        </authorList>
    </citation>
    <scope>NUCLEOTIDE SEQUENCE [LARGE SCALE GENOMIC DNA]</scope>
    <source>
        <strain evidence="2 3">M0104</strain>
    </source>
</reference>
<feature type="transmembrane region" description="Helical" evidence="1">
    <location>
        <begin position="30"/>
        <end position="49"/>
    </location>
</feature>
<dbReference type="RefSeq" id="WP_160937744.1">
    <property type="nucleotide sequence ID" value="NZ_SNVJ01000012.1"/>
</dbReference>
<evidence type="ECO:0000313" key="3">
    <source>
        <dbReference type="Proteomes" id="UP000460715"/>
    </source>
</evidence>